<dbReference type="SUPFAM" id="SSF53474">
    <property type="entry name" value="alpha/beta-Hydrolases"/>
    <property type="match status" value="1"/>
</dbReference>
<feature type="domain" description="Serine aminopeptidase S33" evidence="4">
    <location>
        <begin position="16"/>
        <end position="255"/>
    </location>
</feature>
<dbReference type="Gene3D" id="3.40.50.1820">
    <property type="entry name" value="alpha/beta hydrolase"/>
    <property type="match status" value="1"/>
</dbReference>
<accession>A0A402ARQ2</accession>
<feature type="binding site" evidence="2">
    <location>
        <position position="93"/>
    </location>
    <ligand>
        <name>substrate</name>
    </ligand>
</feature>
<dbReference type="PIRSF" id="PIRSF017388">
    <property type="entry name" value="Esterase_lipase"/>
    <property type="match status" value="1"/>
</dbReference>
<evidence type="ECO:0000313" key="6">
    <source>
        <dbReference type="Proteomes" id="UP000287188"/>
    </source>
</evidence>
<feature type="active site" description="Charge relay system" evidence="1">
    <location>
        <position position="252"/>
    </location>
</feature>
<keyword evidence="6" id="KW-1185">Reference proteome</keyword>
<proteinExistence type="predicted"/>
<sequence length="299" mass="33407">MQNQNASFLIGPEDASRACLLIHGFSGSPKEMLGLGEALAAHGIRVYGVELAGHSGDPDDLLRYGRKHWIASAEEGLAQLDRYPQVFVVGLSMGGVLALLLGIKHPRRIAGVVTLSTPTSFYDRWQTRAVPLLRYVMKWYYPLARLNFNDPKVQADMLQQARLRDPNAQIDFSDHNTVQAIKQMVRLPIPALAELFTLTAYCRRRLGKLITPLLIIQSHNDHTVNPRSADELFRLARAASPKSLHWLHKSDHLIVVGPEREEVFARVNHFVQTINPDDEAPARSHPVPPAEPGENSSHH</sequence>
<keyword evidence="5" id="KW-0378">Hydrolase</keyword>
<organism evidence="5 6">
    <name type="scientific">Dictyobacter kobayashii</name>
    <dbReference type="NCBI Taxonomy" id="2014872"/>
    <lineage>
        <taxon>Bacteria</taxon>
        <taxon>Bacillati</taxon>
        <taxon>Chloroflexota</taxon>
        <taxon>Ktedonobacteria</taxon>
        <taxon>Ktedonobacterales</taxon>
        <taxon>Dictyobacteraceae</taxon>
        <taxon>Dictyobacter</taxon>
    </lineage>
</organism>
<evidence type="ECO:0000256" key="3">
    <source>
        <dbReference type="SAM" id="MobiDB-lite"/>
    </source>
</evidence>
<dbReference type="InterPro" id="IPR012354">
    <property type="entry name" value="Esterase_lipase"/>
</dbReference>
<evidence type="ECO:0000259" key="4">
    <source>
        <dbReference type="Pfam" id="PF12146"/>
    </source>
</evidence>
<dbReference type="EMBL" id="BIFS01000001">
    <property type="protein sequence ID" value="GCE21780.1"/>
    <property type="molecule type" value="Genomic_DNA"/>
</dbReference>
<evidence type="ECO:0000256" key="2">
    <source>
        <dbReference type="PIRSR" id="PIRSR017388-2"/>
    </source>
</evidence>
<reference evidence="6" key="1">
    <citation type="submission" date="2018-12" db="EMBL/GenBank/DDBJ databases">
        <title>Tengunoibacter tsumagoiensis gen. nov., sp. nov., Dictyobacter kobayashii sp. nov., D. alpinus sp. nov., and D. joshuensis sp. nov. and description of Dictyobacteraceae fam. nov. within the order Ktedonobacterales isolated from Tengu-no-mugimeshi.</title>
        <authorList>
            <person name="Wang C.M."/>
            <person name="Zheng Y."/>
            <person name="Sakai Y."/>
            <person name="Toyoda A."/>
            <person name="Minakuchi Y."/>
            <person name="Abe K."/>
            <person name="Yokota A."/>
            <person name="Yabe S."/>
        </authorList>
    </citation>
    <scope>NUCLEOTIDE SEQUENCE [LARGE SCALE GENOMIC DNA]</scope>
    <source>
        <strain evidence="6">Uno11</strain>
    </source>
</reference>
<dbReference type="InterPro" id="IPR022742">
    <property type="entry name" value="Hydrolase_4"/>
</dbReference>
<dbReference type="RefSeq" id="WP_161977698.1">
    <property type="nucleotide sequence ID" value="NZ_BIFS01000001.1"/>
</dbReference>
<protein>
    <submittedName>
        <fullName evidence="5">Alpha/beta hydrolase</fullName>
    </submittedName>
</protein>
<feature type="region of interest" description="Disordered" evidence="3">
    <location>
        <begin position="275"/>
        <end position="299"/>
    </location>
</feature>
<dbReference type="Proteomes" id="UP000287188">
    <property type="component" value="Unassembled WGS sequence"/>
</dbReference>
<dbReference type="InterPro" id="IPR029058">
    <property type="entry name" value="AB_hydrolase_fold"/>
</dbReference>
<comment type="caution">
    <text evidence="5">The sequence shown here is derived from an EMBL/GenBank/DDBJ whole genome shotgun (WGS) entry which is preliminary data.</text>
</comment>
<gene>
    <name evidence="5" type="ORF">KDK_55800</name>
</gene>
<feature type="binding site" evidence="2">
    <location>
        <position position="25"/>
    </location>
    <ligand>
        <name>substrate</name>
    </ligand>
</feature>
<dbReference type="AlphaFoldDB" id="A0A402ARQ2"/>
<feature type="active site" description="Nucleophile" evidence="1">
    <location>
        <position position="92"/>
    </location>
</feature>
<dbReference type="GO" id="GO:0052689">
    <property type="term" value="F:carboxylic ester hydrolase activity"/>
    <property type="evidence" value="ECO:0007669"/>
    <property type="project" value="InterPro"/>
</dbReference>
<dbReference type="InterPro" id="IPR051044">
    <property type="entry name" value="MAG_DAG_Lipase"/>
</dbReference>
<feature type="active site" description="Charge relay system" evidence="1">
    <location>
        <position position="221"/>
    </location>
</feature>
<evidence type="ECO:0000256" key="1">
    <source>
        <dbReference type="PIRSR" id="PIRSR017388-1"/>
    </source>
</evidence>
<name>A0A402ARQ2_9CHLR</name>
<dbReference type="Pfam" id="PF12146">
    <property type="entry name" value="Hydrolase_4"/>
    <property type="match status" value="1"/>
</dbReference>
<evidence type="ECO:0000313" key="5">
    <source>
        <dbReference type="EMBL" id="GCE21780.1"/>
    </source>
</evidence>
<dbReference type="PANTHER" id="PTHR11614">
    <property type="entry name" value="PHOSPHOLIPASE-RELATED"/>
    <property type="match status" value="1"/>
</dbReference>